<evidence type="ECO:0000313" key="7">
    <source>
        <dbReference type="Proteomes" id="UP001239213"/>
    </source>
</evidence>
<reference evidence="6" key="1">
    <citation type="submission" date="2016-11" db="EMBL/GenBank/DDBJ databases">
        <title>The genome sequence of Colletotrichum cuscutae.</title>
        <authorList>
            <person name="Baroncelli R."/>
        </authorList>
    </citation>
    <scope>NUCLEOTIDE SEQUENCE</scope>
    <source>
        <strain evidence="6">IMI 304802</strain>
    </source>
</reference>
<dbReference type="EMBL" id="MPDP01000283">
    <property type="protein sequence ID" value="KAK1456961.1"/>
    <property type="molecule type" value="Genomic_DNA"/>
</dbReference>
<dbReference type="CDD" id="cd04151">
    <property type="entry name" value="Arl1"/>
    <property type="match status" value="1"/>
</dbReference>
<keyword evidence="5" id="KW-0472">Membrane</keyword>
<dbReference type="SUPFAM" id="SSF52540">
    <property type="entry name" value="P-loop containing nucleoside triphosphate hydrolases"/>
    <property type="match status" value="1"/>
</dbReference>
<keyword evidence="2 3" id="KW-0342">GTP-binding</keyword>
<dbReference type="PANTHER" id="PTHR11711">
    <property type="entry name" value="ADP RIBOSYLATION FACTOR-RELATED"/>
    <property type="match status" value="1"/>
</dbReference>
<feature type="binding site" evidence="3">
    <location>
        <position position="70"/>
    </location>
    <ligand>
        <name>GTP</name>
        <dbReference type="ChEBI" id="CHEBI:37565"/>
    </ligand>
</feature>
<dbReference type="NCBIfam" id="TIGR00231">
    <property type="entry name" value="small_GTP"/>
    <property type="match status" value="1"/>
</dbReference>
<dbReference type="SMART" id="SM00177">
    <property type="entry name" value="ARF"/>
    <property type="match status" value="1"/>
</dbReference>
<evidence type="ECO:0000256" key="2">
    <source>
        <dbReference type="ARBA" id="ARBA00023134"/>
    </source>
</evidence>
<protein>
    <submittedName>
        <fullName evidence="6">ADP-ribosylation factor-like protein 1</fullName>
    </submittedName>
</protein>
<comment type="caution">
    <text evidence="6">The sequence shown here is derived from an EMBL/GenBank/DDBJ whole genome shotgun (WGS) entry which is preliminary data.</text>
</comment>
<keyword evidence="4" id="KW-0460">Magnesium</keyword>
<feature type="binding site" evidence="3">
    <location>
        <begin position="126"/>
        <end position="129"/>
    </location>
    <ligand>
        <name>GTP</name>
        <dbReference type="ChEBI" id="CHEBI:37565"/>
    </ligand>
</feature>
<dbReference type="InterPro" id="IPR006689">
    <property type="entry name" value="Small_GTPase_ARF/SAR"/>
</dbReference>
<dbReference type="AlphaFoldDB" id="A0AAI9UEN0"/>
<keyword evidence="1 3" id="KW-0547">Nucleotide-binding</keyword>
<dbReference type="InterPro" id="IPR024156">
    <property type="entry name" value="Small_GTPase_ARF"/>
</dbReference>
<evidence type="ECO:0000313" key="6">
    <source>
        <dbReference type="EMBL" id="KAK1456961.1"/>
    </source>
</evidence>
<keyword evidence="4" id="KW-0479">Metal-binding</keyword>
<dbReference type="PROSITE" id="PS51417">
    <property type="entry name" value="ARF"/>
    <property type="match status" value="1"/>
</dbReference>
<evidence type="ECO:0000256" key="3">
    <source>
        <dbReference type="PIRSR" id="PIRSR606689-1"/>
    </source>
</evidence>
<name>A0AAI9UEN0_9PEZI</name>
<dbReference type="Gene3D" id="3.40.50.300">
    <property type="entry name" value="P-loop containing nucleotide triphosphate hydrolases"/>
    <property type="match status" value="1"/>
</dbReference>
<keyword evidence="5" id="KW-1133">Transmembrane helix</keyword>
<feature type="transmembrane region" description="Helical" evidence="5">
    <location>
        <begin position="245"/>
        <end position="268"/>
    </location>
</feature>
<dbReference type="Proteomes" id="UP001239213">
    <property type="component" value="Unassembled WGS sequence"/>
</dbReference>
<dbReference type="InterPro" id="IPR005225">
    <property type="entry name" value="Small_GTP-bd"/>
</dbReference>
<evidence type="ECO:0000256" key="4">
    <source>
        <dbReference type="PIRSR" id="PIRSR606689-2"/>
    </source>
</evidence>
<feature type="binding site" evidence="4">
    <location>
        <position position="31"/>
    </location>
    <ligand>
        <name>Mg(2+)</name>
        <dbReference type="ChEBI" id="CHEBI:18420"/>
    </ligand>
</feature>
<dbReference type="GO" id="GO:0003924">
    <property type="term" value="F:GTPase activity"/>
    <property type="evidence" value="ECO:0007669"/>
    <property type="project" value="InterPro"/>
</dbReference>
<dbReference type="InterPro" id="IPR027417">
    <property type="entry name" value="P-loop_NTPase"/>
</dbReference>
<accession>A0AAI9UEN0</accession>
<proteinExistence type="predicted"/>
<dbReference type="SMART" id="SM00178">
    <property type="entry name" value="SAR"/>
    <property type="match status" value="1"/>
</dbReference>
<organism evidence="6 7">
    <name type="scientific">Colletotrichum cuscutae</name>
    <dbReference type="NCBI Taxonomy" id="1209917"/>
    <lineage>
        <taxon>Eukaryota</taxon>
        <taxon>Fungi</taxon>
        <taxon>Dikarya</taxon>
        <taxon>Ascomycota</taxon>
        <taxon>Pezizomycotina</taxon>
        <taxon>Sordariomycetes</taxon>
        <taxon>Hypocreomycetidae</taxon>
        <taxon>Glomerellales</taxon>
        <taxon>Glomerellaceae</taxon>
        <taxon>Colletotrichum</taxon>
        <taxon>Colletotrichum acutatum species complex</taxon>
    </lineage>
</organism>
<dbReference type="Pfam" id="PF00025">
    <property type="entry name" value="Arf"/>
    <property type="match status" value="1"/>
</dbReference>
<feature type="binding site" evidence="3">
    <location>
        <begin position="24"/>
        <end position="31"/>
    </location>
    <ligand>
        <name>GTP</name>
        <dbReference type="ChEBI" id="CHEBI:37565"/>
    </ligand>
</feature>
<keyword evidence="7" id="KW-1185">Reference proteome</keyword>
<dbReference type="GO" id="GO:0046872">
    <property type="term" value="F:metal ion binding"/>
    <property type="evidence" value="ECO:0007669"/>
    <property type="project" value="UniProtKB-KW"/>
</dbReference>
<gene>
    <name evidence="6" type="ORF">CCUS01_09840</name>
</gene>
<dbReference type="SMART" id="SM00175">
    <property type="entry name" value="RAB"/>
    <property type="match status" value="1"/>
</dbReference>
<feature type="binding site" evidence="4">
    <location>
        <position position="48"/>
    </location>
    <ligand>
        <name>Mg(2+)</name>
        <dbReference type="ChEBI" id="CHEBI:18420"/>
    </ligand>
</feature>
<evidence type="ECO:0000256" key="1">
    <source>
        <dbReference type="ARBA" id="ARBA00022741"/>
    </source>
</evidence>
<keyword evidence="5" id="KW-0812">Transmembrane</keyword>
<dbReference type="GO" id="GO:0005525">
    <property type="term" value="F:GTP binding"/>
    <property type="evidence" value="ECO:0007669"/>
    <property type="project" value="UniProtKB-KW"/>
</dbReference>
<sequence>MGASMSWLSGLVWSKKEIRILILGLDNAGKTTLLYRLKIGEVVTTIPTIGFNVESVTYKNLNFNVWDLGGQTSIRPYWRCYYANTAAVIFVVDSTDIERLQTAAEELGAMLNEEELKDASLLVFANKQDQPGAKGAGEISEALRLGELRDRNWSIMACSAVDGSGVTEGMDWLVTSIITKPTATPIDMRTAHDWPIAAGPDPLAAPGTEVAEVSSVGHADTVVVTFSRCCLCTMGGIWKTHVGSWVPVVVVVVVVVVVAAVRLGLVALSVAVARESPLIVGAEEEEEEEEEARFGGWKQPAASLLPHVSPFWHHQVLEEPWQQTPSGGMQPSQQGIVDPGQTVPSSMGGWDGEGVGVDWEVAAAAVKARKRKRRDVELGRSILVKLSGAFLGVSGGSSDGVKVWVIEMRSYELLTDGKIGDASSLYGLEGGKLYTE</sequence>
<evidence type="ECO:0000256" key="5">
    <source>
        <dbReference type="SAM" id="Phobius"/>
    </source>
</evidence>
<dbReference type="FunFam" id="3.40.50.300:FF:000624">
    <property type="entry name" value="ADP-ribosylation factor 1"/>
    <property type="match status" value="1"/>
</dbReference>
<dbReference type="PRINTS" id="PR00328">
    <property type="entry name" value="SAR1GTPBP"/>
</dbReference>